<evidence type="ECO:0000313" key="2">
    <source>
        <dbReference type="Proteomes" id="UP000310636"/>
    </source>
</evidence>
<dbReference type="OrthoDB" id="2880119at2"/>
<sequence length="196" mass="22348">MAERVATEYVNATLKLTEADMQALFALSDSLELRHQVFVLDTGSHEWVLEDDSAGESLRLSFERENGIYVCALSCRVVKPRLTNFLRKLVSTFRGDAVVNRIYTGFTMVYHYRSGKVVRIAECKGGEIRTVFEQRNSIGLMEEQFKLCDVEREIGIAWQSVNELLDLRNRAVAEAEIAEIDARLKRHSQLLFALEA</sequence>
<evidence type="ECO:0000313" key="1">
    <source>
        <dbReference type="EMBL" id="THF83777.1"/>
    </source>
</evidence>
<reference evidence="1 2" key="1">
    <citation type="submission" date="2019-04" db="EMBL/GenBank/DDBJ databases">
        <title>Cohnella sp. nov. isolated from preserved vegetables.</title>
        <authorList>
            <person name="Lin S.-Y."/>
            <person name="Hung M.-H."/>
            <person name="Young C.-C."/>
        </authorList>
    </citation>
    <scope>NUCLEOTIDE SEQUENCE [LARGE SCALE GENOMIC DNA]</scope>
    <source>
        <strain evidence="1 2">CC-MHH1044</strain>
    </source>
</reference>
<proteinExistence type="predicted"/>
<accession>A0A4S4C758</accession>
<dbReference type="Proteomes" id="UP000310636">
    <property type="component" value="Unassembled WGS sequence"/>
</dbReference>
<keyword evidence="2" id="KW-1185">Reference proteome</keyword>
<dbReference type="RefSeq" id="WP_136368406.1">
    <property type="nucleotide sequence ID" value="NZ_SSOB01000003.1"/>
</dbReference>
<gene>
    <name evidence="1" type="ORF">E6C55_03595</name>
</gene>
<organism evidence="1 2">
    <name type="scientific">Cohnella fermenti</name>
    <dbReference type="NCBI Taxonomy" id="2565925"/>
    <lineage>
        <taxon>Bacteria</taxon>
        <taxon>Bacillati</taxon>
        <taxon>Bacillota</taxon>
        <taxon>Bacilli</taxon>
        <taxon>Bacillales</taxon>
        <taxon>Paenibacillaceae</taxon>
        <taxon>Cohnella</taxon>
    </lineage>
</organism>
<dbReference type="AlphaFoldDB" id="A0A4S4C758"/>
<comment type="caution">
    <text evidence="1">The sequence shown here is derived from an EMBL/GenBank/DDBJ whole genome shotgun (WGS) entry which is preliminary data.</text>
</comment>
<protein>
    <submittedName>
        <fullName evidence="1">Non-ribosomal peptide synthetase module</fullName>
    </submittedName>
</protein>
<dbReference type="EMBL" id="SSOB01000003">
    <property type="protein sequence ID" value="THF83777.1"/>
    <property type="molecule type" value="Genomic_DNA"/>
</dbReference>
<name>A0A4S4C758_9BACL</name>